<dbReference type="RefSeq" id="WP_013111560.1">
    <property type="nucleotide sequence ID" value="NC_014148.1"/>
</dbReference>
<evidence type="ECO:0000313" key="2">
    <source>
        <dbReference type="EMBL" id="ADG69129.1"/>
    </source>
</evidence>
<sequence>MKLGYNTNGLSDHRWEDALELIAKAGYRSVAITVDHHCLDPFAVDFPRQLERYQRALKKLGLSCVIETGARFLLDPLKKHEPTLISGDARARQRRIDFLKRAIHLADDLEADCVSFWSGILREPWPREKTMEILAEGIREVCQHAAHYGIKLGFEPEPGMFIETMADFRELDERVGQPNLDLTIDVGHLYCVEKPVMNAKSVLSESTSRSEAGQKQERITTAETCSLRRRQTELLVIPHLLEWGPRIVNVHLEDMRRGVHEHLRFGEGEIDFAAVMQAVRDISYQGGLHVELSRHSYMAPQVLQESFEFLSQL</sequence>
<name>D5SU76_PLAL2</name>
<protein>
    <submittedName>
        <fullName evidence="2">Xylose isomerase domain protein TIM barrel</fullName>
    </submittedName>
</protein>
<proteinExistence type="predicted"/>
<evidence type="ECO:0000259" key="1">
    <source>
        <dbReference type="Pfam" id="PF01261"/>
    </source>
</evidence>
<evidence type="ECO:0000313" key="3">
    <source>
        <dbReference type="Proteomes" id="UP000002220"/>
    </source>
</evidence>
<keyword evidence="3" id="KW-1185">Reference proteome</keyword>
<dbReference type="PANTHER" id="PTHR12110:SF52">
    <property type="entry name" value="XYLOSE ISOMERASE"/>
    <property type="match status" value="1"/>
</dbReference>
<dbReference type="eggNOG" id="COG1082">
    <property type="taxonomic scope" value="Bacteria"/>
</dbReference>
<dbReference type="Gene3D" id="3.20.20.150">
    <property type="entry name" value="Divalent-metal-dependent TIM barrel enzymes"/>
    <property type="match status" value="1"/>
</dbReference>
<dbReference type="Proteomes" id="UP000002220">
    <property type="component" value="Chromosome"/>
</dbReference>
<reference evidence="2 3" key="1">
    <citation type="journal article" date="2010" name="Stand. Genomic Sci.">
        <title>Complete genome sequence of Planctomyces limnophilus type strain (Mu 290).</title>
        <authorList>
            <person name="Labutti K."/>
            <person name="Sikorski J."/>
            <person name="Schneider S."/>
            <person name="Nolan M."/>
            <person name="Lucas S."/>
            <person name="Glavina Del Rio T."/>
            <person name="Tice H."/>
            <person name="Cheng J.F."/>
            <person name="Goodwin L."/>
            <person name="Pitluck S."/>
            <person name="Liolios K."/>
            <person name="Ivanova N."/>
            <person name="Mavromatis K."/>
            <person name="Mikhailova N."/>
            <person name="Pati A."/>
            <person name="Chen A."/>
            <person name="Palaniappan K."/>
            <person name="Land M."/>
            <person name="Hauser L."/>
            <person name="Chang Y.J."/>
            <person name="Jeffries C.D."/>
            <person name="Tindall B.J."/>
            <person name="Rohde M."/>
            <person name="Goker M."/>
            <person name="Woyke T."/>
            <person name="Bristow J."/>
            <person name="Eisen J.A."/>
            <person name="Markowitz V."/>
            <person name="Hugenholtz P."/>
            <person name="Kyrpides N.C."/>
            <person name="Klenk H.P."/>
            <person name="Lapidus A."/>
        </authorList>
    </citation>
    <scope>NUCLEOTIDE SEQUENCE [LARGE SCALE GENOMIC DNA]</scope>
    <source>
        <strain evidence="3">ATCC 43296 / DSM 3776 / IFAM 1008 / 290</strain>
    </source>
</reference>
<accession>D5SU76</accession>
<dbReference type="Pfam" id="PF01261">
    <property type="entry name" value="AP_endonuc_2"/>
    <property type="match status" value="1"/>
</dbReference>
<dbReference type="HOGENOM" id="CLU_050006_5_0_0"/>
<dbReference type="InterPro" id="IPR036237">
    <property type="entry name" value="Xyl_isomerase-like_sf"/>
</dbReference>
<dbReference type="InterPro" id="IPR013022">
    <property type="entry name" value="Xyl_isomerase-like_TIM-brl"/>
</dbReference>
<organism evidence="2 3">
    <name type="scientific">Planctopirus limnophila (strain ATCC 43296 / DSM 3776 / IFAM 1008 / Mu 290)</name>
    <name type="common">Planctomyces limnophilus</name>
    <dbReference type="NCBI Taxonomy" id="521674"/>
    <lineage>
        <taxon>Bacteria</taxon>
        <taxon>Pseudomonadati</taxon>
        <taxon>Planctomycetota</taxon>
        <taxon>Planctomycetia</taxon>
        <taxon>Planctomycetales</taxon>
        <taxon>Planctomycetaceae</taxon>
        <taxon>Planctopirus</taxon>
    </lineage>
</organism>
<feature type="domain" description="Xylose isomerase-like TIM barrel" evidence="1">
    <location>
        <begin position="19"/>
        <end position="312"/>
    </location>
</feature>
<gene>
    <name evidence="2" type="ordered locus">Plim_3316</name>
</gene>
<dbReference type="STRING" id="521674.Plim_3316"/>
<dbReference type="EMBL" id="CP001744">
    <property type="protein sequence ID" value="ADG69129.1"/>
    <property type="molecule type" value="Genomic_DNA"/>
</dbReference>
<dbReference type="AlphaFoldDB" id="D5SU76"/>
<dbReference type="InterPro" id="IPR050312">
    <property type="entry name" value="IolE/XylAMocC-like"/>
</dbReference>
<dbReference type="GO" id="GO:0016853">
    <property type="term" value="F:isomerase activity"/>
    <property type="evidence" value="ECO:0007669"/>
    <property type="project" value="UniProtKB-KW"/>
</dbReference>
<dbReference type="SUPFAM" id="SSF51658">
    <property type="entry name" value="Xylose isomerase-like"/>
    <property type="match status" value="1"/>
</dbReference>
<keyword evidence="2" id="KW-0413">Isomerase</keyword>
<dbReference type="PANTHER" id="PTHR12110">
    <property type="entry name" value="HYDROXYPYRUVATE ISOMERASE"/>
    <property type="match status" value="1"/>
</dbReference>
<dbReference type="KEGG" id="plm:Plim_3316"/>